<dbReference type="AlphaFoldDB" id="A0A2H9U0U5"/>
<keyword evidence="2" id="KW-1185">Reference proteome</keyword>
<dbReference type="EMBL" id="PGGC01000189">
    <property type="protein sequence ID" value="PJG57633.1"/>
    <property type="molecule type" value="Genomic_DNA"/>
</dbReference>
<reference evidence="1 2" key="1">
    <citation type="submission" date="2017-11" db="EMBL/GenBank/DDBJ databases">
        <title>Draft genome sequence of environmental isolate Aeromonas cavernicola sp. nov. MDC 2508.</title>
        <authorList>
            <person name="Colston S.M."/>
            <person name="Navarro A."/>
            <person name="Martinez-Murcia A.J."/>
            <person name="Graf J."/>
        </authorList>
    </citation>
    <scope>NUCLEOTIDE SEQUENCE [LARGE SCALE GENOMIC DNA]</scope>
    <source>
        <strain evidence="1 2">MDC 2508</strain>
    </source>
</reference>
<dbReference type="InterPro" id="IPR031325">
    <property type="entry name" value="RHS_repeat"/>
</dbReference>
<evidence type="ECO:0000313" key="1">
    <source>
        <dbReference type="EMBL" id="PJG57633.1"/>
    </source>
</evidence>
<dbReference type="InterPro" id="IPR006530">
    <property type="entry name" value="YD"/>
</dbReference>
<dbReference type="NCBIfam" id="TIGR01643">
    <property type="entry name" value="YD_repeat_2x"/>
    <property type="match status" value="1"/>
</dbReference>
<feature type="non-terminal residue" evidence="1">
    <location>
        <position position="28"/>
    </location>
</feature>
<comment type="caution">
    <text evidence="1">The sequence shown here is derived from an EMBL/GenBank/DDBJ whole genome shotgun (WGS) entry which is preliminary data.</text>
</comment>
<evidence type="ECO:0008006" key="3">
    <source>
        <dbReference type="Google" id="ProtNLM"/>
    </source>
</evidence>
<dbReference type="Pfam" id="PF05593">
    <property type="entry name" value="RHS_repeat"/>
    <property type="match status" value="1"/>
</dbReference>
<proteinExistence type="predicted"/>
<name>A0A2H9U0U5_9GAMM</name>
<sequence>MGRLIQKTLPDGQQISYRYDGHGQLSEV</sequence>
<evidence type="ECO:0000313" key="2">
    <source>
        <dbReference type="Proteomes" id="UP000235861"/>
    </source>
</evidence>
<accession>A0A2H9U0U5</accession>
<protein>
    <recommendedName>
        <fullName evidence="3">RHS repeat protein</fullName>
    </recommendedName>
</protein>
<dbReference type="Proteomes" id="UP000235861">
    <property type="component" value="Unassembled WGS sequence"/>
</dbReference>
<organism evidence="1 2">
    <name type="scientific">Aeromonas cavernicola</name>
    <dbReference type="NCBI Taxonomy" id="1006623"/>
    <lineage>
        <taxon>Bacteria</taxon>
        <taxon>Pseudomonadati</taxon>
        <taxon>Pseudomonadota</taxon>
        <taxon>Gammaproteobacteria</taxon>
        <taxon>Aeromonadales</taxon>
        <taxon>Aeromonadaceae</taxon>
        <taxon>Aeromonas</taxon>
    </lineage>
</organism>
<gene>
    <name evidence="1" type="ORF">CUC53_16965</name>
</gene>